<proteinExistence type="predicted"/>
<protein>
    <submittedName>
        <fullName evidence="1">Uncharacterized protein</fullName>
    </submittedName>
</protein>
<dbReference type="EMBL" id="CP023154">
    <property type="protein sequence ID" value="QEK78737.1"/>
    <property type="molecule type" value="Genomic_DNA"/>
</dbReference>
<reference evidence="1 2" key="1">
    <citation type="submission" date="2017-08" db="EMBL/GenBank/DDBJ databases">
        <title>Resequencing and Reannotation of the genome of Pyrococcus furiosus type strain DSM3638.</title>
        <authorList>
            <person name="Reichelt R.M."/>
            <person name="Bunk B."/>
        </authorList>
    </citation>
    <scope>NUCLEOTIDE SEQUENCE [LARGE SCALE GENOMIC DNA]</scope>
    <source>
        <strain evidence="1 2">DSM 3638</strain>
    </source>
</reference>
<dbReference type="Proteomes" id="UP000324354">
    <property type="component" value="Chromosome"/>
</dbReference>
<organism evidence="1 2">
    <name type="scientific">Pyrococcus furiosus (strain ATCC 43587 / DSM 3638 / JCM 8422 / Vc1)</name>
    <dbReference type="NCBI Taxonomy" id="186497"/>
    <lineage>
        <taxon>Archaea</taxon>
        <taxon>Methanobacteriati</taxon>
        <taxon>Methanobacteriota</taxon>
        <taxon>Thermococci</taxon>
        <taxon>Thermococcales</taxon>
        <taxon>Thermococcaceae</taxon>
        <taxon>Pyrococcus</taxon>
    </lineage>
</organism>
<accession>A0A5C0XP17</accession>
<evidence type="ECO:0000313" key="1">
    <source>
        <dbReference type="EMBL" id="QEK78737.1"/>
    </source>
</evidence>
<dbReference type="AlphaFoldDB" id="A0A5C0XP17"/>
<name>A0A5C0XP17_PYRFU</name>
<evidence type="ECO:0000313" key="2">
    <source>
        <dbReference type="Proteomes" id="UP000324354"/>
    </source>
</evidence>
<sequence length="240" mass="26597">MKVKLRSLIAVLLGLLIIGANTESVAARPVDDTKPKSGIGLGSYVSISIVGATHYSVPLYGPVGVTLREIDIWKVQRGKDYIVEVKYYRIPLSSQYQFVVIFPESAQVNLKEATDLDGKKILSNEYKKVEYLGPWLTKNSFHFKKEGWLTWKVGVRLPTRFTQTGWTIVGTIGTSMSSFSDAGKLVTSFYGIKKLVESLGKKFTLSALKRLALNSNLIRLIVSIIETGVNADIVFVYVEG</sequence>
<gene>
    <name evidence="1" type="ORF">PFDSM3638_05410</name>
</gene>